<dbReference type="EMBL" id="JABFAF010000007">
    <property type="protein sequence ID" value="MBA0859845.1"/>
    <property type="molecule type" value="Genomic_DNA"/>
</dbReference>
<protein>
    <submittedName>
        <fullName evidence="1">Uncharacterized protein</fullName>
    </submittedName>
</protein>
<dbReference type="InterPro" id="IPR044824">
    <property type="entry name" value="MAIN-like"/>
</dbReference>
<dbReference type="PANTHER" id="PTHR46033">
    <property type="entry name" value="PROTEIN MAIN-LIKE 2"/>
    <property type="match status" value="1"/>
</dbReference>
<keyword evidence="2" id="KW-1185">Reference proteome</keyword>
<sequence length="152" mass="17678">CRECTITLEDVQLQLGLLVDGFAFTESVQSTDWGVVCYELFSVISNNIYGGQIEMGWLPNIFLEPGNDSTTVERIRYARAYILEMIRGYLMPDLSRNFVHLRWLLKLVDSRVAVISDELFQNLNIWHVKVPLVNYATVEMHQTDRVLQQFKF</sequence>
<proteinExistence type="predicted"/>
<comment type="caution">
    <text evidence="1">The sequence shown here is derived from an EMBL/GenBank/DDBJ whole genome shotgun (WGS) entry which is preliminary data.</text>
</comment>
<dbReference type="PANTHER" id="PTHR46033:SF8">
    <property type="entry name" value="PROTEIN MAINTENANCE OF MERISTEMS-LIKE"/>
    <property type="match status" value="1"/>
</dbReference>
<dbReference type="AlphaFoldDB" id="A0A7J9LLY7"/>
<evidence type="ECO:0000313" key="1">
    <source>
        <dbReference type="EMBL" id="MBA0859845.1"/>
    </source>
</evidence>
<gene>
    <name evidence="1" type="ORF">Goshw_011371</name>
</gene>
<dbReference type="OrthoDB" id="124998at2759"/>
<reference evidence="1 2" key="1">
    <citation type="journal article" date="2019" name="Genome Biol. Evol.">
        <title>Insights into the evolution of the New World diploid cottons (Gossypium, subgenus Houzingenia) based on genome sequencing.</title>
        <authorList>
            <person name="Grover C.E."/>
            <person name="Arick M.A. 2nd"/>
            <person name="Thrash A."/>
            <person name="Conover J.L."/>
            <person name="Sanders W.S."/>
            <person name="Peterson D.G."/>
            <person name="Frelichowski J.E."/>
            <person name="Scheffler J.A."/>
            <person name="Scheffler B.E."/>
            <person name="Wendel J.F."/>
        </authorList>
    </citation>
    <scope>NUCLEOTIDE SEQUENCE [LARGE SCALE GENOMIC DNA]</scope>
    <source>
        <strain evidence="1">1</strain>
        <tissue evidence="1">Leaf</tissue>
    </source>
</reference>
<organism evidence="1 2">
    <name type="scientific">Gossypium schwendimanii</name>
    <name type="common">Cotton</name>
    <dbReference type="NCBI Taxonomy" id="34291"/>
    <lineage>
        <taxon>Eukaryota</taxon>
        <taxon>Viridiplantae</taxon>
        <taxon>Streptophyta</taxon>
        <taxon>Embryophyta</taxon>
        <taxon>Tracheophyta</taxon>
        <taxon>Spermatophyta</taxon>
        <taxon>Magnoliopsida</taxon>
        <taxon>eudicotyledons</taxon>
        <taxon>Gunneridae</taxon>
        <taxon>Pentapetalae</taxon>
        <taxon>rosids</taxon>
        <taxon>malvids</taxon>
        <taxon>Malvales</taxon>
        <taxon>Malvaceae</taxon>
        <taxon>Malvoideae</taxon>
        <taxon>Gossypium</taxon>
    </lineage>
</organism>
<evidence type="ECO:0000313" key="2">
    <source>
        <dbReference type="Proteomes" id="UP000593576"/>
    </source>
</evidence>
<accession>A0A7J9LLY7</accession>
<feature type="non-terminal residue" evidence="1">
    <location>
        <position position="1"/>
    </location>
</feature>
<dbReference type="GO" id="GO:0010073">
    <property type="term" value="P:meristem maintenance"/>
    <property type="evidence" value="ECO:0007669"/>
    <property type="project" value="InterPro"/>
</dbReference>
<dbReference type="Proteomes" id="UP000593576">
    <property type="component" value="Unassembled WGS sequence"/>
</dbReference>
<name>A0A7J9LLY7_GOSSC</name>